<dbReference type="EMBL" id="PEDP01000543">
    <property type="protein sequence ID" value="POS85637.1"/>
    <property type="molecule type" value="Genomic_DNA"/>
</dbReference>
<evidence type="ECO:0000256" key="1">
    <source>
        <dbReference type="SAM" id="MobiDB-lite"/>
    </source>
</evidence>
<dbReference type="InterPro" id="IPR003593">
    <property type="entry name" value="AAA+_ATPase"/>
</dbReference>
<dbReference type="Proteomes" id="UP000237438">
    <property type="component" value="Unassembled WGS sequence"/>
</dbReference>
<organism evidence="3 4">
    <name type="scientific">Erysiphe pulchra</name>
    <dbReference type="NCBI Taxonomy" id="225359"/>
    <lineage>
        <taxon>Eukaryota</taxon>
        <taxon>Fungi</taxon>
        <taxon>Dikarya</taxon>
        <taxon>Ascomycota</taxon>
        <taxon>Pezizomycotina</taxon>
        <taxon>Leotiomycetes</taxon>
        <taxon>Erysiphales</taxon>
        <taxon>Erysiphaceae</taxon>
        <taxon>Erysiphe</taxon>
    </lineage>
</organism>
<evidence type="ECO:0000313" key="3">
    <source>
        <dbReference type="EMBL" id="POS85637.1"/>
    </source>
</evidence>
<dbReference type="CDD" id="cd00009">
    <property type="entry name" value="AAA"/>
    <property type="match status" value="1"/>
</dbReference>
<sequence length="1244" mass="140043">MSLQLEFMAYSHLRGNKALLIKDTGSPASDSRLIRSLSTSKKKIKNFTCEEKDCDEQVVFKQKEDWPFTHDHHNRSDMDPIRSSHEKFINEHKDRNLVTPQTYSLFLNPTSSKQKTSPQSKSNIKSLWSSLDNESSNKSSLADIPLTQSFGSPVQPSNYLSGFSCQSNDEEKSNQLTKLLTYKKSSRETMAISADINPRPRKVLRVCSSPSIGFLKLHMKNPKIFESKIIKIKYNNGTGPKITQIFNTPKSYNPKLLQSSSKSIPTSEAYVSKPNERAIHPLFLGSINKKSKDFPNASKETDNLSSKKQTKGNLESGLESRIKLNSNSQGSETSSNITSIPESLLTTSIGERVRNLSKEVEPVWPWKGLVHIRGINDIENFTGIDSNLKQDIQSHHKKLKEKAVEIDFSEDILVSITENLSIKSLVTEIQETNIEEFPPIPCCLRLPVKHHESGISTRSRVQKQIHSRIQTSSYKNQSSSEDEIQGPDIHSHIQLHPALIKAYQSVATSLSAFDCGKCESLTWAEKYAPKKSEEVLQIGPEALILKDWLSNLIIGSAVTRSTSSKRSQNLKMDTLSKRKRKSLKLDGFIVPSDEEECFDLDEISSPEKITHNEGSNQIKRTMVRGGDWSNASKSSPKTYHTVLISGPNGSGKTAAVYAVANELNFEVFEINSSSRRNGKDIIEKIGDMTLNHHVQKPIRISRSEDTGYNGKIETIPADDKKTGSPGAINSFFKSESKTVKLQKPLLNHNLLSVSSKSKLLRCKDSNNEKPAQKTPSNEQKQSLILIEEADIIFKEDSQFWSTVENIISVSKRPIIITCNDENAVPLSHNYLYAILRFQPPPIDIAADYILLIAACEGHVIQREAVIALYEERQKDIRASLSELNFWCQFGVGDVNRGLSWYLSRKYADFGKKSPGNHIRVISEDAYKKGMGWIPQDIYASNFSCLDIEETLLHQTSNYWNLDIGDWGMSSCLSKWAKKVRGLNRNKEKQLAALKMFADFTESISDSDIISNSLFGSENQLILDICSPDVRDKVIKEYPLAYKTVEASPTFSYTNTAQNISLYLRSRARNLLHVTQKLSLSPEINLELSSPSESRVIDLIRKKRTASFETLPRIKFSQAFDPISNRDAQQTTSACGNGIYFEASQFHGTQRIISEDLAPYVRGILANDARLQREREKLSNSISESGLGSKRRRTTRTAMSALEGGIRSETRPERYFGNKLNPILVEKTGISYWNEALTRKQKRQK</sequence>
<proteinExistence type="predicted"/>
<reference evidence="3 4" key="1">
    <citation type="submission" date="2017-10" db="EMBL/GenBank/DDBJ databases">
        <title>Development of genomic resources for the powdery mildew, Erysiphe pulchra.</title>
        <authorList>
            <person name="Wadl P.A."/>
            <person name="Mack B.M."/>
            <person name="Moore G."/>
            <person name="Beltz S.B."/>
        </authorList>
    </citation>
    <scope>NUCLEOTIDE SEQUENCE [LARGE SCALE GENOMIC DNA]</scope>
    <source>
        <strain evidence="3">Cflorida</strain>
    </source>
</reference>
<name>A0A2S4PUE2_9PEZI</name>
<feature type="region of interest" description="Disordered" evidence="1">
    <location>
        <begin position="294"/>
        <end position="319"/>
    </location>
</feature>
<keyword evidence="4" id="KW-1185">Reference proteome</keyword>
<dbReference type="PANTHER" id="PTHR23389:SF21">
    <property type="entry name" value="ATPASE FAMILY AAA DOMAIN-CONTAINING PROTEIN 5"/>
    <property type="match status" value="1"/>
</dbReference>
<dbReference type="OrthoDB" id="9996895at2759"/>
<dbReference type="GO" id="GO:0003677">
    <property type="term" value="F:DNA binding"/>
    <property type="evidence" value="ECO:0007669"/>
    <property type="project" value="TreeGrafter"/>
</dbReference>
<dbReference type="Gene3D" id="3.40.50.300">
    <property type="entry name" value="P-loop containing nucleotide triphosphate hydrolases"/>
    <property type="match status" value="1"/>
</dbReference>
<comment type="caution">
    <text evidence="3">The sequence shown here is derived from an EMBL/GenBank/DDBJ whole genome shotgun (WGS) entry which is preliminary data.</text>
</comment>
<evidence type="ECO:0000259" key="2">
    <source>
        <dbReference type="SMART" id="SM00382"/>
    </source>
</evidence>
<accession>A0A2S4PUE2</accession>
<dbReference type="SMART" id="SM00382">
    <property type="entry name" value="AAA"/>
    <property type="match status" value="1"/>
</dbReference>
<dbReference type="SUPFAM" id="SSF52540">
    <property type="entry name" value="P-loop containing nucleoside triphosphate hydrolases"/>
    <property type="match status" value="1"/>
</dbReference>
<dbReference type="AlphaFoldDB" id="A0A2S4PUE2"/>
<feature type="compositionally biased region" description="Polar residues" evidence="1">
    <location>
        <begin position="303"/>
        <end position="313"/>
    </location>
</feature>
<feature type="domain" description="AAA+ ATPase" evidence="2">
    <location>
        <begin position="638"/>
        <end position="841"/>
    </location>
</feature>
<dbReference type="Pfam" id="PF00004">
    <property type="entry name" value="AAA"/>
    <property type="match status" value="1"/>
</dbReference>
<dbReference type="PANTHER" id="PTHR23389">
    <property type="entry name" value="CHROMOSOME TRANSMISSION FIDELITY FACTOR 18"/>
    <property type="match status" value="1"/>
</dbReference>
<dbReference type="InterPro" id="IPR027417">
    <property type="entry name" value="P-loop_NTPase"/>
</dbReference>
<dbReference type="GO" id="GO:0005524">
    <property type="term" value="F:ATP binding"/>
    <property type="evidence" value="ECO:0007669"/>
    <property type="project" value="InterPro"/>
</dbReference>
<feature type="region of interest" description="Disordered" evidence="1">
    <location>
        <begin position="1175"/>
        <end position="1195"/>
    </location>
</feature>
<feature type="non-terminal residue" evidence="3">
    <location>
        <position position="1244"/>
    </location>
</feature>
<protein>
    <recommendedName>
        <fullName evidence="2">AAA+ ATPase domain-containing protein</fullName>
    </recommendedName>
</protein>
<gene>
    <name evidence="3" type="ORF">EPUL_004224</name>
</gene>
<dbReference type="STRING" id="225359.A0A2S4PUE2"/>
<dbReference type="GO" id="GO:0016887">
    <property type="term" value="F:ATP hydrolysis activity"/>
    <property type="evidence" value="ECO:0007669"/>
    <property type="project" value="InterPro"/>
</dbReference>
<evidence type="ECO:0000313" key="4">
    <source>
        <dbReference type="Proteomes" id="UP000237438"/>
    </source>
</evidence>
<dbReference type="InterPro" id="IPR003959">
    <property type="entry name" value="ATPase_AAA_core"/>
</dbReference>
<dbReference type="GO" id="GO:0005634">
    <property type="term" value="C:nucleus"/>
    <property type="evidence" value="ECO:0007669"/>
    <property type="project" value="TreeGrafter"/>
</dbReference>